<evidence type="ECO:0000313" key="4">
    <source>
        <dbReference type="Proteomes" id="UP000019373"/>
    </source>
</evidence>
<dbReference type="InterPro" id="IPR050756">
    <property type="entry name" value="CSN3"/>
</dbReference>
<dbReference type="GeneID" id="19242456"/>
<dbReference type="HOGENOM" id="CLU_028825_1_1_1"/>
<proteinExistence type="predicted"/>
<sequence length="501" mass="55398">MDDLIPKLLTFPPVPSPAEPLSDYQYDQSIRAISQLLTSAPPGKLGSGLSTGEDVFDILDPSTQSLAYLHILHAHIEAARSASKASPGSLPPAVLFGGRLWPRIVAFVEGFDPVQVRYAGSQFRFVLEVVTRGTQQTGQPLQAVTLLRSAILRLDPTSSTLTSTHHKFVRLCLTCKAFQEALPVLERSIYHLPVSIDKGAAARATRFLCSETESSASYLNPDHGLTLKLSSRDCLEYHLYGGMIYMGLKQWERAMSFLEVVLLAPSTNVTSAIMVEAYKKWVLVGLLLSGRAPSLPKGMNKNMMRNIHALAKPYNCLVEAFTSGRLFRLKGDIEEGQSFWLSDCNFGLVLQVYDAFRKFSVLRLANIYAALPLTEVARRTSPDPSDLVEAASYITRLIVSGELNATLTLPQDTTTPATLRFLPSSSVPRTEADLHYDLTAHKAELEIILKHLQDSDHRLEISKEYIDKLRVMKKQKEQETKAGVSGGQVMSDFDEDVMADL</sequence>
<accession>U1GCH3</accession>
<dbReference type="GO" id="GO:0008180">
    <property type="term" value="C:COP9 signalosome"/>
    <property type="evidence" value="ECO:0007669"/>
    <property type="project" value="TreeGrafter"/>
</dbReference>
<dbReference type="InterPro" id="IPR055089">
    <property type="entry name" value="COP9_N"/>
</dbReference>
<dbReference type="Pfam" id="PF22788">
    <property type="entry name" value="COP9_hel_rpt"/>
    <property type="match status" value="1"/>
</dbReference>
<keyword evidence="1" id="KW-0963">Cytoplasm</keyword>
<dbReference type="PANTHER" id="PTHR10758:SF1">
    <property type="entry name" value="COP9 SIGNALOSOME COMPLEX SUBUNIT 3"/>
    <property type="match status" value="1"/>
</dbReference>
<dbReference type="Proteomes" id="UP000019373">
    <property type="component" value="Unassembled WGS sequence"/>
</dbReference>
<dbReference type="AlphaFoldDB" id="U1GCH3"/>
<dbReference type="GO" id="GO:0006511">
    <property type="term" value="P:ubiquitin-dependent protein catabolic process"/>
    <property type="evidence" value="ECO:0007669"/>
    <property type="project" value="TreeGrafter"/>
</dbReference>
<dbReference type="RefSeq" id="XP_007804601.1">
    <property type="nucleotide sequence ID" value="XM_007806410.1"/>
</dbReference>
<organism evidence="3 4">
    <name type="scientific">Endocarpon pusillum (strain Z07020 / HMAS-L-300199)</name>
    <name type="common">Lichen-forming fungus</name>
    <dbReference type="NCBI Taxonomy" id="1263415"/>
    <lineage>
        <taxon>Eukaryota</taxon>
        <taxon>Fungi</taxon>
        <taxon>Dikarya</taxon>
        <taxon>Ascomycota</taxon>
        <taxon>Pezizomycotina</taxon>
        <taxon>Eurotiomycetes</taxon>
        <taxon>Chaetothyriomycetidae</taxon>
        <taxon>Verrucariales</taxon>
        <taxon>Verrucariaceae</taxon>
        <taxon>Endocarpon</taxon>
    </lineage>
</organism>
<dbReference type="PANTHER" id="PTHR10758">
    <property type="entry name" value="26S PROTEASOME NON-ATPASE REGULATORY SUBUNIT 3/COP9 SIGNALOSOME COMPLEX SUBUNIT 3"/>
    <property type="match status" value="1"/>
</dbReference>
<dbReference type="EMBL" id="KE721393">
    <property type="protein sequence ID" value="ERF69748.1"/>
    <property type="molecule type" value="Genomic_DNA"/>
</dbReference>
<gene>
    <name evidence="3" type="ORF">EPUS_07574</name>
</gene>
<dbReference type="OMA" id="NHYHDLV"/>
<reference evidence="4" key="1">
    <citation type="journal article" date="2014" name="BMC Genomics">
        <title>Genome characteristics reveal the impact of lichenization on lichen-forming fungus Endocarpon pusillum Hedwig (Verrucariales, Ascomycota).</title>
        <authorList>
            <person name="Wang Y.-Y."/>
            <person name="Liu B."/>
            <person name="Zhang X.-Y."/>
            <person name="Zhou Q.-M."/>
            <person name="Zhang T."/>
            <person name="Li H."/>
            <person name="Yu Y.-F."/>
            <person name="Zhang X.-L."/>
            <person name="Hao X.-Y."/>
            <person name="Wang M."/>
            <person name="Wang L."/>
            <person name="Wei J.-C."/>
        </authorList>
    </citation>
    <scope>NUCLEOTIDE SEQUENCE [LARGE SCALE GENOMIC DNA]</scope>
    <source>
        <strain evidence="4">Z07020 / HMAS-L-300199</strain>
    </source>
</reference>
<name>U1GCH3_ENDPU</name>
<evidence type="ECO:0000256" key="1">
    <source>
        <dbReference type="ARBA" id="ARBA00022490"/>
    </source>
</evidence>
<dbReference type="eggNOG" id="KOG2582">
    <property type="taxonomic scope" value="Eukaryota"/>
</dbReference>
<evidence type="ECO:0000313" key="3">
    <source>
        <dbReference type="EMBL" id="ERF69748.1"/>
    </source>
</evidence>
<protein>
    <recommendedName>
        <fullName evidence="2">COP9 signalosome complex subunit 3 N-terminal helical repeats domain-containing protein</fullName>
    </recommendedName>
</protein>
<evidence type="ECO:0000259" key="2">
    <source>
        <dbReference type="Pfam" id="PF22788"/>
    </source>
</evidence>
<dbReference type="OrthoDB" id="29061at2759"/>
<feature type="domain" description="COP9 signalosome complex subunit 3 N-terminal helical repeats" evidence="2">
    <location>
        <begin position="52"/>
        <end position="298"/>
    </location>
</feature>
<keyword evidence="4" id="KW-1185">Reference proteome</keyword>